<dbReference type="GO" id="GO:0022625">
    <property type="term" value="C:cytosolic large ribosomal subunit"/>
    <property type="evidence" value="ECO:0007669"/>
    <property type="project" value="TreeGrafter"/>
</dbReference>
<evidence type="ECO:0000256" key="3">
    <source>
        <dbReference type="ARBA" id="ARBA00023274"/>
    </source>
</evidence>
<accession>A0A9D9DJ09</accession>
<protein>
    <recommendedName>
        <fullName evidence="4 6">50S ribosomal protein L17</fullName>
    </recommendedName>
</protein>
<evidence type="ECO:0000313" key="8">
    <source>
        <dbReference type="Proteomes" id="UP000823613"/>
    </source>
</evidence>
<evidence type="ECO:0000313" key="7">
    <source>
        <dbReference type="EMBL" id="MBO8427648.1"/>
    </source>
</evidence>
<keyword evidence="2 5" id="KW-0689">Ribosomal protein</keyword>
<dbReference type="GO" id="GO:0006412">
    <property type="term" value="P:translation"/>
    <property type="evidence" value="ECO:0007669"/>
    <property type="project" value="InterPro"/>
</dbReference>
<proteinExistence type="inferred from homology"/>
<gene>
    <name evidence="7" type="primary">rplQ</name>
    <name evidence="7" type="ORF">IAC58_03750</name>
</gene>
<dbReference type="SUPFAM" id="SSF64263">
    <property type="entry name" value="Prokaryotic ribosomal protein L17"/>
    <property type="match status" value="1"/>
</dbReference>
<dbReference type="InterPro" id="IPR000456">
    <property type="entry name" value="Ribosomal_bL17"/>
</dbReference>
<evidence type="ECO:0000256" key="1">
    <source>
        <dbReference type="ARBA" id="ARBA00008777"/>
    </source>
</evidence>
<dbReference type="GO" id="GO:0003735">
    <property type="term" value="F:structural constituent of ribosome"/>
    <property type="evidence" value="ECO:0007669"/>
    <property type="project" value="InterPro"/>
</dbReference>
<dbReference type="NCBIfam" id="TIGR00059">
    <property type="entry name" value="L17"/>
    <property type="match status" value="1"/>
</dbReference>
<evidence type="ECO:0000256" key="2">
    <source>
        <dbReference type="ARBA" id="ARBA00022980"/>
    </source>
</evidence>
<evidence type="ECO:0000256" key="5">
    <source>
        <dbReference type="RuleBase" id="RU000660"/>
    </source>
</evidence>
<dbReference type="InterPro" id="IPR036373">
    <property type="entry name" value="Ribosomal_bL17_sf"/>
</dbReference>
<name>A0A9D9DJ09_9BACL</name>
<dbReference type="EMBL" id="JADIMY010000078">
    <property type="protein sequence ID" value="MBO8427648.1"/>
    <property type="molecule type" value="Genomic_DNA"/>
</dbReference>
<comment type="similarity">
    <text evidence="1 5">Belongs to the bacterial ribosomal protein bL17 family.</text>
</comment>
<dbReference type="PANTHER" id="PTHR14413">
    <property type="entry name" value="RIBOSOMAL PROTEIN L17"/>
    <property type="match status" value="1"/>
</dbReference>
<dbReference type="Proteomes" id="UP000823613">
    <property type="component" value="Unassembled WGS sequence"/>
</dbReference>
<evidence type="ECO:0000256" key="6">
    <source>
        <dbReference type="RuleBase" id="RU000661"/>
    </source>
</evidence>
<dbReference type="Pfam" id="PF01196">
    <property type="entry name" value="Ribosomal_L17"/>
    <property type="match status" value="1"/>
</dbReference>
<dbReference type="Gene3D" id="3.90.1030.10">
    <property type="entry name" value="Ribosomal protein L17"/>
    <property type="match status" value="1"/>
</dbReference>
<sequence>MQIGRKNVHGKGGVRFKTPYTSSKQKAQVRNLCTELVIFGKVRVTRSMVKDVVKQFDRLVTYAKKGDLHSRRLAASVLKKYDLENGGDALSKLFEEIAPKFANRNGGYLRVLKLENRKGDNAPMRLLILAD</sequence>
<reference evidence="7" key="1">
    <citation type="submission" date="2020-10" db="EMBL/GenBank/DDBJ databases">
        <authorList>
            <person name="Gilroy R."/>
        </authorList>
    </citation>
    <scope>NUCLEOTIDE SEQUENCE</scope>
    <source>
        <strain evidence="7">11159</strain>
    </source>
</reference>
<organism evidence="7 8">
    <name type="scientific">Candidatus Onthovivens merdipullorum</name>
    <dbReference type="NCBI Taxonomy" id="2840889"/>
    <lineage>
        <taxon>Bacteria</taxon>
        <taxon>Bacillati</taxon>
        <taxon>Bacillota</taxon>
        <taxon>Bacilli</taxon>
        <taxon>Bacillales</taxon>
        <taxon>Candidatus Onthovivens</taxon>
    </lineage>
</organism>
<comment type="caution">
    <text evidence="7">The sequence shown here is derived from an EMBL/GenBank/DDBJ whole genome shotgun (WGS) entry which is preliminary data.</text>
</comment>
<keyword evidence="3 5" id="KW-0687">Ribonucleoprotein</keyword>
<reference evidence="7" key="2">
    <citation type="journal article" date="2021" name="PeerJ">
        <title>Extensive microbial diversity within the chicken gut microbiome revealed by metagenomics and culture.</title>
        <authorList>
            <person name="Gilroy R."/>
            <person name="Ravi A."/>
            <person name="Getino M."/>
            <person name="Pursley I."/>
            <person name="Horton D.L."/>
            <person name="Alikhan N.F."/>
            <person name="Baker D."/>
            <person name="Gharbi K."/>
            <person name="Hall N."/>
            <person name="Watson M."/>
            <person name="Adriaenssens E.M."/>
            <person name="Foster-Nyarko E."/>
            <person name="Jarju S."/>
            <person name="Secka A."/>
            <person name="Antonio M."/>
            <person name="Oren A."/>
            <person name="Chaudhuri R.R."/>
            <person name="La Ragione R."/>
            <person name="Hildebrand F."/>
            <person name="Pallen M.J."/>
        </authorList>
    </citation>
    <scope>NUCLEOTIDE SEQUENCE</scope>
    <source>
        <strain evidence="7">11159</strain>
    </source>
</reference>
<evidence type="ECO:0000256" key="4">
    <source>
        <dbReference type="ARBA" id="ARBA00035494"/>
    </source>
</evidence>
<dbReference type="PANTHER" id="PTHR14413:SF16">
    <property type="entry name" value="LARGE RIBOSOMAL SUBUNIT PROTEIN BL17M"/>
    <property type="match status" value="1"/>
</dbReference>
<dbReference type="AlphaFoldDB" id="A0A9D9DJ09"/>